<accession>A0A2T2NQ95</accession>
<evidence type="ECO:0000256" key="2">
    <source>
        <dbReference type="SAM" id="MobiDB-lite"/>
    </source>
</evidence>
<evidence type="ECO:0000313" key="4">
    <source>
        <dbReference type="Proteomes" id="UP000240883"/>
    </source>
</evidence>
<dbReference type="GO" id="GO:0000981">
    <property type="term" value="F:DNA-binding transcription factor activity, RNA polymerase II-specific"/>
    <property type="evidence" value="ECO:0007669"/>
    <property type="project" value="InterPro"/>
</dbReference>
<reference evidence="3 4" key="1">
    <citation type="journal article" date="2018" name="Front. Microbiol.">
        <title>Genome-Wide Analysis of Corynespora cassiicola Leaf Fall Disease Putative Effectors.</title>
        <authorList>
            <person name="Lopez D."/>
            <person name="Ribeiro S."/>
            <person name="Label P."/>
            <person name="Fumanal B."/>
            <person name="Venisse J.S."/>
            <person name="Kohler A."/>
            <person name="de Oliveira R.R."/>
            <person name="Labutti K."/>
            <person name="Lipzen A."/>
            <person name="Lail K."/>
            <person name="Bauer D."/>
            <person name="Ohm R.A."/>
            <person name="Barry K.W."/>
            <person name="Spatafora J."/>
            <person name="Grigoriev I.V."/>
            <person name="Martin F.M."/>
            <person name="Pujade-Renaud V."/>
        </authorList>
    </citation>
    <scope>NUCLEOTIDE SEQUENCE [LARGE SCALE GENOMIC DNA]</scope>
    <source>
        <strain evidence="3 4">Philippines</strain>
    </source>
</reference>
<dbReference type="Proteomes" id="UP000240883">
    <property type="component" value="Unassembled WGS sequence"/>
</dbReference>
<gene>
    <name evidence="3" type="ORF">BS50DRAFT_620133</name>
</gene>
<organism evidence="3 4">
    <name type="scientific">Corynespora cassiicola Philippines</name>
    <dbReference type="NCBI Taxonomy" id="1448308"/>
    <lineage>
        <taxon>Eukaryota</taxon>
        <taxon>Fungi</taxon>
        <taxon>Dikarya</taxon>
        <taxon>Ascomycota</taxon>
        <taxon>Pezizomycotina</taxon>
        <taxon>Dothideomycetes</taxon>
        <taxon>Pleosporomycetidae</taxon>
        <taxon>Pleosporales</taxon>
        <taxon>Corynesporascaceae</taxon>
        <taxon>Corynespora</taxon>
    </lineage>
</organism>
<feature type="compositionally biased region" description="Low complexity" evidence="2">
    <location>
        <begin position="292"/>
        <end position="305"/>
    </location>
</feature>
<dbReference type="GO" id="GO:0008270">
    <property type="term" value="F:zinc ion binding"/>
    <property type="evidence" value="ECO:0007669"/>
    <property type="project" value="InterPro"/>
</dbReference>
<dbReference type="EMBL" id="KZ678134">
    <property type="protein sequence ID" value="PSN67601.1"/>
    <property type="molecule type" value="Genomic_DNA"/>
</dbReference>
<dbReference type="AlphaFoldDB" id="A0A2T2NQ95"/>
<keyword evidence="1" id="KW-0539">Nucleus</keyword>
<proteinExistence type="predicted"/>
<keyword evidence="4" id="KW-1185">Reference proteome</keyword>
<dbReference type="CDD" id="cd00067">
    <property type="entry name" value="GAL4"/>
    <property type="match status" value="1"/>
</dbReference>
<protein>
    <submittedName>
        <fullName evidence="3">Uncharacterized protein</fullName>
    </submittedName>
</protein>
<name>A0A2T2NQ95_CORCC</name>
<dbReference type="InterPro" id="IPR001138">
    <property type="entry name" value="Zn2Cys6_DnaBD"/>
</dbReference>
<evidence type="ECO:0000256" key="1">
    <source>
        <dbReference type="ARBA" id="ARBA00023242"/>
    </source>
</evidence>
<sequence length="860" mass="95464">MNIDEYDGINEDAFLSFPFGFGFLDESTVLDPEQDPPQSLQETEFRVESIQTTALNVDEIQKDGAAQIFHNNIALDSMYAWEAQDQLRASDLDCGSTRQASPSIDQILSHSHQLSPLAGATNPDGSNDINTIFSMNQTSDASISLNAGISGPSSIDTAAIHADSAFSFETHTSPSLHQPLNSIPVQNPNIPFHPLSASRVSTQPEAGFITFPNTFSSTLGSTPAFNPTYLQGDLSTDSMNLVTHHASSFEITQHVTGLTSSDQPIAPITWYPPQNPEAAIQPFGSETVLQHPDPSVLLPDPSSESWTQPPGPTNLLIPQAILSAPIQSQKNTSDQPISGPIVCGGSANPSKRKAIEVDSSSSQVVRLAKVRSVPENYLGQFSIDSATPKKRKRTRAQARNKKEVEEAGGQCFLCRIKKSKCSPKGPCKSCQKTLSRFADCSTILARVCSYRDRLTGTRLSKHKLPREPKAMPKKEFVKLCKQLENTLLLLEPFQVTSLMAGSLRRFGLLDTLGAFLRQHERLNLMVPEAIGLDPHIFHHAIEIEMDLLFRDLDSNAFRNPVMALIVYCVAIEVVKGLEELPEFDQSALLYAPKLLEIRCTALLATICTPNFVCGDMETLSQDGIAVSLHANYIPEAEKILSIRYSDCQIINWYRYMLKTNGILLSICPKGWKITEPPVQLAKGLDIVCPCQFFLFCFPDFFLFLFEDSAENVSKVLHWLIGEELKDFWCLVEFLPCTFLGFDSATRMWRWIIQSVLSGWMRTSNSIGTITTPQQNEGGVSELEQFPVVSLNRAFHLFLVITLDYIEWKGKQSDLVAVASLTKWDLLKLHHHWAKDCVERMTSHMISMDSCDPNLTSQSTK</sequence>
<feature type="region of interest" description="Disordered" evidence="2">
    <location>
        <begin position="291"/>
        <end position="312"/>
    </location>
</feature>
<evidence type="ECO:0000313" key="3">
    <source>
        <dbReference type="EMBL" id="PSN67601.1"/>
    </source>
</evidence>